<dbReference type="AlphaFoldDB" id="A0A0M7A3J0"/>
<name>A0A0M7A3J0_9HYPH</name>
<gene>
    <name evidence="1" type="ORF">LA5096_02600</name>
</gene>
<dbReference type="EMBL" id="CXWC01000010">
    <property type="protein sequence ID" value="CTQ70614.1"/>
    <property type="molecule type" value="Genomic_DNA"/>
</dbReference>
<organism evidence="1 2">
    <name type="scientific">Roseibium album</name>
    <dbReference type="NCBI Taxonomy" id="311410"/>
    <lineage>
        <taxon>Bacteria</taxon>
        <taxon>Pseudomonadati</taxon>
        <taxon>Pseudomonadota</taxon>
        <taxon>Alphaproteobacteria</taxon>
        <taxon>Hyphomicrobiales</taxon>
        <taxon>Stappiaceae</taxon>
        <taxon>Roseibium</taxon>
    </lineage>
</organism>
<keyword evidence="2" id="KW-1185">Reference proteome</keyword>
<dbReference type="RefSeq" id="WP_144435927.1">
    <property type="nucleotide sequence ID" value="NZ_CXWA01000001.1"/>
</dbReference>
<sequence>MSWKVFAKKHDTRAEWIQLYHNQDYPGVVLVVLQSAGGQMLKQIRKSGIQMQYSDIEMKCGRALSMNSAFEGIFYTPLKDLHGLNSAAALAVNKAAREKRQHVSTVTVAPVGLEAPDCSYQASFNRLLKEQAFNVMVGKVNMNPFKGVAGLQDKIKKMVEAEMRVCERSSFSRL</sequence>
<reference evidence="2" key="1">
    <citation type="submission" date="2015-07" db="EMBL/GenBank/DDBJ databases">
        <authorList>
            <person name="Rodrigo-Torres Lidia"/>
            <person name="Arahal R.David."/>
        </authorList>
    </citation>
    <scope>NUCLEOTIDE SEQUENCE [LARGE SCALE GENOMIC DNA]</scope>
    <source>
        <strain evidence="2">CECT 5096</strain>
    </source>
</reference>
<evidence type="ECO:0000313" key="1">
    <source>
        <dbReference type="EMBL" id="CTQ70614.1"/>
    </source>
</evidence>
<protein>
    <submittedName>
        <fullName evidence="1">Uncharacterized protein</fullName>
    </submittedName>
</protein>
<evidence type="ECO:0000313" key="2">
    <source>
        <dbReference type="Proteomes" id="UP000049983"/>
    </source>
</evidence>
<proteinExistence type="predicted"/>
<accession>A0A0M7A3J0</accession>
<dbReference type="GeneID" id="97669974"/>
<dbReference type="Proteomes" id="UP000049983">
    <property type="component" value="Unassembled WGS sequence"/>
</dbReference>